<dbReference type="Proteomes" id="UP000320239">
    <property type="component" value="Unassembled WGS sequence"/>
</dbReference>
<comment type="caution">
    <text evidence="1">The sequence shown here is derived from an EMBL/GenBank/DDBJ whole genome shotgun (WGS) entry which is preliminary data.</text>
</comment>
<organism evidence="1 2">
    <name type="scientific">Actinoplanes teichomyceticus</name>
    <dbReference type="NCBI Taxonomy" id="1867"/>
    <lineage>
        <taxon>Bacteria</taxon>
        <taxon>Bacillati</taxon>
        <taxon>Actinomycetota</taxon>
        <taxon>Actinomycetes</taxon>
        <taxon>Micromonosporales</taxon>
        <taxon>Micromonosporaceae</taxon>
        <taxon>Actinoplanes</taxon>
    </lineage>
</organism>
<protein>
    <submittedName>
        <fullName evidence="1">Uncharacterized protein</fullName>
    </submittedName>
</protein>
<proteinExistence type="predicted"/>
<accession>A0A561VKW8</accession>
<evidence type="ECO:0000313" key="2">
    <source>
        <dbReference type="Proteomes" id="UP000320239"/>
    </source>
</evidence>
<reference evidence="1 2" key="1">
    <citation type="submission" date="2019-06" db="EMBL/GenBank/DDBJ databases">
        <title>Sequencing the genomes of 1000 actinobacteria strains.</title>
        <authorList>
            <person name="Klenk H.-P."/>
        </authorList>
    </citation>
    <scope>NUCLEOTIDE SEQUENCE [LARGE SCALE GENOMIC DNA]</scope>
    <source>
        <strain evidence="1 2">DSM 43866</strain>
    </source>
</reference>
<keyword evidence="2" id="KW-1185">Reference proteome</keyword>
<sequence>MVGVELSEERRRGIGVALNEADWVGITVEPAGHRVTVAFDVLTSPAREARTELVLDGVGRVAASLRHGRWDDPAAPVQPFGLGELPGVVRGFGGCPIYGWEFIDPPERDWLEWRDRLSLDVAFRPAPGRHVLELFQEGDTEPPRHLDLRVWFDALRVTRGGAELPVQEFIDGGRRWWNALWAGDPRTGGTGIAPVR</sequence>
<gene>
    <name evidence="1" type="ORF">FHX34_105129</name>
</gene>
<dbReference type="AlphaFoldDB" id="A0A561VKW8"/>
<name>A0A561VKW8_ACTTI</name>
<evidence type="ECO:0000313" key="1">
    <source>
        <dbReference type="EMBL" id="TWG12262.1"/>
    </source>
</evidence>
<dbReference type="EMBL" id="VIWY01000005">
    <property type="protein sequence ID" value="TWG12262.1"/>
    <property type="molecule type" value="Genomic_DNA"/>
</dbReference>